<name>A0A1I6P3K6_9FLAO</name>
<dbReference type="CDD" id="cd00146">
    <property type="entry name" value="PKD"/>
    <property type="match status" value="3"/>
</dbReference>
<evidence type="ECO:0000256" key="3">
    <source>
        <dbReference type="ARBA" id="ARBA00022737"/>
    </source>
</evidence>
<reference evidence="8" key="1">
    <citation type="submission" date="2016-10" db="EMBL/GenBank/DDBJ databases">
        <authorList>
            <person name="Varghese N."/>
            <person name="Submissions S."/>
        </authorList>
    </citation>
    <scope>NUCLEOTIDE SEQUENCE [LARGE SCALE GENOMIC DNA]</scope>
    <source>
        <strain evidence="8">DSM 24450</strain>
    </source>
</reference>
<dbReference type="SMART" id="SM00089">
    <property type="entry name" value="PKD"/>
    <property type="match status" value="6"/>
</dbReference>
<dbReference type="PANTHER" id="PTHR46730:SF1">
    <property type="entry name" value="PLAT DOMAIN-CONTAINING PROTEIN"/>
    <property type="match status" value="1"/>
</dbReference>
<dbReference type="InterPro" id="IPR035986">
    <property type="entry name" value="PKD_dom_sf"/>
</dbReference>
<keyword evidence="4" id="KW-1133">Transmembrane helix</keyword>
<dbReference type="RefSeq" id="WP_090223040.1">
    <property type="nucleotide sequence ID" value="NZ_FOZP01000001.1"/>
</dbReference>
<evidence type="ECO:0000313" key="7">
    <source>
        <dbReference type="EMBL" id="SFS34721.1"/>
    </source>
</evidence>
<dbReference type="GO" id="GO:0006816">
    <property type="term" value="P:calcium ion transport"/>
    <property type="evidence" value="ECO:0007669"/>
    <property type="project" value="TreeGrafter"/>
</dbReference>
<evidence type="ECO:0000256" key="4">
    <source>
        <dbReference type="ARBA" id="ARBA00022989"/>
    </source>
</evidence>
<keyword evidence="2" id="KW-0812">Transmembrane</keyword>
<dbReference type="InterPro" id="IPR022409">
    <property type="entry name" value="PKD/Chitinase_dom"/>
</dbReference>
<dbReference type="GO" id="GO:0005886">
    <property type="term" value="C:plasma membrane"/>
    <property type="evidence" value="ECO:0007669"/>
    <property type="project" value="TreeGrafter"/>
</dbReference>
<dbReference type="InterPro" id="IPR013783">
    <property type="entry name" value="Ig-like_fold"/>
</dbReference>
<evidence type="ECO:0000256" key="1">
    <source>
        <dbReference type="ARBA" id="ARBA00004141"/>
    </source>
</evidence>
<evidence type="ECO:0000259" key="6">
    <source>
        <dbReference type="PROSITE" id="PS50093"/>
    </source>
</evidence>
<proteinExistence type="predicted"/>
<feature type="domain" description="PKD" evidence="6">
    <location>
        <begin position="463"/>
        <end position="526"/>
    </location>
</feature>
<evidence type="ECO:0000313" key="8">
    <source>
        <dbReference type="Proteomes" id="UP000199312"/>
    </source>
</evidence>
<dbReference type="Proteomes" id="UP000199312">
    <property type="component" value="Unassembled WGS sequence"/>
</dbReference>
<dbReference type="Pfam" id="PF18911">
    <property type="entry name" value="PKD_4"/>
    <property type="match status" value="3"/>
</dbReference>
<dbReference type="AlphaFoldDB" id="A0A1I6P3K6"/>
<dbReference type="Gene3D" id="2.60.40.10">
    <property type="entry name" value="Immunoglobulins"/>
    <property type="match status" value="6"/>
</dbReference>
<accession>A0A1I6P3K6</accession>
<gene>
    <name evidence="7" type="ORF">SAMN04488006_0859</name>
</gene>
<dbReference type="PROSITE" id="PS50093">
    <property type="entry name" value="PKD"/>
    <property type="match status" value="6"/>
</dbReference>
<dbReference type="PANTHER" id="PTHR46730">
    <property type="entry name" value="POLYCYSTIN-1"/>
    <property type="match status" value="1"/>
</dbReference>
<feature type="domain" description="PKD" evidence="6">
    <location>
        <begin position="54"/>
        <end position="110"/>
    </location>
</feature>
<sequence>MKLHHFSTILKGIFFSFIVLTIAVSCSKEEEEPPTAEFTFSPISPKVNEEVTFSNSSTNATSYQWSAAGTSFSSTAQNPKFTFTTAGDFNVKLVATGAGGTTEIIKKVTVLALPVAGFSFSPTSPKTGEEVTFTNTSTDATSYQWSVAGTSLTSTSQNPKFIFSTAGDFDVKLIATGPGGTTEIIKKVTVLALPVAGFSFSPTSPKTGEEVTFTNTSTDATSYQWSAAGTSFSSTAQNPKFTFTAAGDFDVKLIATGPGGTAEITKKVTVSAVQPAPVAGFSFSPTSPKTGEEVTFTSTSTNATSYQWSATGTSFSSTAQNPKFTFTTVGNYNVKLVVTNATGTNEITKQVTVTAALPAPVANFNFAPASPKTGEEVTFTNTSTNATSYQWSAAGTSFSSTAQNPKFTFTTAGNYNVKLVVTNATGTNEITKQVTVTATLPAPVANFNFAPASPKIGEEVTFTSTSTNATSYQWSAAGTSFSSTAQNPKFTFTTAGNYNVKLVVTNATGTNEITKQVTVTAESGGNSNPCNLPDCYVQKTTTVSTGVTTTITYGYTTVNGKKMIASIDTFTGFGNVVVSIQYDAQGRRIKDESRVGGTLQNSIEYSYSNGDKTVRANTYDAGGTLTSYTISTYDTSMRLTRTDNYTATGALTGYTVYSNFLNITGSFPQLVQTYNASNAITQTDVHTYQDCQLKSTVSKDGSGTVIGEVTNTIDAQKLLRTSVATIITFGFNITSTTQYVYDCD</sequence>
<feature type="domain" description="PKD" evidence="6">
    <location>
        <begin position="214"/>
        <end position="272"/>
    </location>
</feature>
<keyword evidence="8" id="KW-1185">Reference proteome</keyword>
<dbReference type="EMBL" id="FOZP01000001">
    <property type="protein sequence ID" value="SFS34721.1"/>
    <property type="molecule type" value="Genomic_DNA"/>
</dbReference>
<keyword evidence="5" id="KW-0472">Membrane</keyword>
<feature type="domain" description="PKD" evidence="6">
    <location>
        <begin position="380"/>
        <end position="443"/>
    </location>
</feature>
<dbReference type="GO" id="GO:0005261">
    <property type="term" value="F:monoatomic cation channel activity"/>
    <property type="evidence" value="ECO:0007669"/>
    <property type="project" value="TreeGrafter"/>
</dbReference>
<dbReference type="InterPro" id="IPR000601">
    <property type="entry name" value="PKD_dom"/>
</dbReference>
<evidence type="ECO:0000256" key="2">
    <source>
        <dbReference type="ARBA" id="ARBA00022692"/>
    </source>
</evidence>
<dbReference type="OrthoDB" id="622252at2"/>
<dbReference type="Pfam" id="PF00801">
    <property type="entry name" value="PKD"/>
    <property type="match status" value="3"/>
</dbReference>
<feature type="domain" description="PKD" evidence="6">
    <location>
        <begin position="134"/>
        <end position="190"/>
    </location>
</feature>
<comment type="subcellular location">
    <subcellularLocation>
        <location evidence="1">Membrane</location>
        <topology evidence="1">Multi-pass membrane protein</topology>
    </subcellularLocation>
</comment>
<keyword evidence="3" id="KW-0677">Repeat</keyword>
<dbReference type="SUPFAM" id="SSF49299">
    <property type="entry name" value="PKD domain"/>
    <property type="match status" value="6"/>
</dbReference>
<organism evidence="7 8">
    <name type="scientific">Lutibacter maritimus</name>
    <dbReference type="NCBI Taxonomy" id="593133"/>
    <lineage>
        <taxon>Bacteria</taxon>
        <taxon>Pseudomonadati</taxon>
        <taxon>Bacteroidota</taxon>
        <taxon>Flavobacteriia</taxon>
        <taxon>Flavobacteriales</taxon>
        <taxon>Flavobacteriaceae</taxon>
        <taxon>Lutibacter</taxon>
    </lineage>
</organism>
<feature type="domain" description="PKD" evidence="6">
    <location>
        <begin position="297"/>
        <end position="355"/>
    </location>
</feature>
<dbReference type="PROSITE" id="PS51257">
    <property type="entry name" value="PROKAR_LIPOPROTEIN"/>
    <property type="match status" value="1"/>
</dbReference>
<evidence type="ECO:0000256" key="5">
    <source>
        <dbReference type="ARBA" id="ARBA00023136"/>
    </source>
</evidence>
<protein>
    <submittedName>
        <fullName evidence="7">PKD repeat-containing protein</fullName>
    </submittedName>
</protein>